<evidence type="ECO:0000313" key="10">
    <source>
        <dbReference type="Proteomes" id="UP000291189"/>
    </source>
</evidence>
<evidence type="ECO:0000256" key="7">
    <source>
        <dbReference type="SAM" id="Phobius"/>
    </source>
</evidence>
<evidence type="ECO:0000256" key="3">
    <source>
        <dbReference type="ARBA" id="ARBA00022692"/>
    </source>
</evidence>
<organism evidence="9 10">
    <name type="scientific">Nocardioides iriomotensis</name>
    <dbReference type="NCBI Taxonomy" id="715784"/>
    <lineage>
        <taxon>Bacteria</taxon>
        <taxon>Bacillati</taxon>
        <taxon>Actinomycetota</taxon>
        <taxon>Actinomycetes</taxon>
        <taxon>Propionibacteriales</taxon>
        <taxon>Nocardioidaceae</taxon>
        <taxon>Nocardioides</taxon>
    </lineage>
</organism>
<keyword evidence="2" id="KW-1003">Cell membrane</keyword>
<evidence type="ECO:0000256" key="6">
    <source>
        <dbReference type="ARBA" id="ARBA00038076"/>
    </source>
</evidence>
<accession>A0A4Q5JA06</accession>
<reference evidence="9 10" key="1">
    <citation type="submission" date="2019-01" db="EMBL/GenBank/DDBJ databases">
        <title>Nocardioides guangzhouensis sp. nov., an actinobacterium isolated from soil.</title>
        <authorList>
            <person name="Fu Y."/>
            <person name="Cai Y."/>
            <person name="Lin Z."/>
            <person name="Chen P."/>
        </authorList>
    </citation>
    <scope>NUCLEOTIDE SEQUENCE [LARGE SCALE GENOMIC DNA]</scope>
    <source>
        <strain evidence="9 10">NBRC 105384</strain>
    </source>
</reference>
<dbReference type="RefSeq" id="WP_129985489.1">
    <property type="nucleotide sequence ID" value="NZ_SDPU01000010.1"/>
</dbReference>
<feature type="transmembrane region" description="Helical" evidence="7">
    <location>
        <begin position="464"/>
        <end position="488"/>
    </location>
</feature>
<feature type="transmembrane region" description="Helical" evidence="7">
    <location>
        <begin position="730"/>
        <end position="756"/>
    </location>
</feature>
<feature type="transmembrane region" description="Helical" evidence="7">
    <location>
        <begin position="237"/>
        <end position="266"/>
    </location>
</feature>
<dbReference type="Pfam" id="PF02687">
    <property type="entry name" value="FtsX"/>
    <property type="match status" value="2"/>
</dbReference>
<dbReference type="InterPro" id="IPR003838">
    <property type="entry name" value="ABC3_permease_C"/>
</dbReference>
<comment type="similarity">
    <text evidence="6">Belongs to the ABC-4 integral membrane protein family.</text>
</comment>
<feature type="transmembrane region" description="Helical" evidence="7">
    <location>
        <begin position="12"/>
        <end position="31"/>
    </location>
</feature>
<evidence type="ECO:0000256" key="1">
    <source>
        <dbReference type="ARBA" id="ARBA00004651"/>
    </source>
</evidence>
<keyword evidence="4 7" id="KW-1133">Transmembrane helix</keyword>
<dbReference type="OrthoDB" id="9780560at2"/>
<dbReference type="PANTHER" id="PTHR30572:SF4">
    <property type="entry name" value="ABC TRANSPORTER PERMEASE YTRF"/>
    <property type="match status" value="1"/>
</dbReference>
<feature type="transmembrane region" description="Helical" evidence="7">
    <location>
        <begin position="416"/>
        <end position="443"/>
    </location>
</feature>
<evidence type="ECO:0000313" key="9">
    <source>
        <dbReference type="EMBL" id="RYU14605.1"/>
    </source>
</evidence>
<sequence>MREVTLASVRVYARRYVAAVVAVTLAVAFIVTTNALTSATKAGLVADLGASFAGAEVVVTGAGSVGNAARLVDTADAAGGRAAVNALTWTSASVDGHVIADDAEIGTIASGAATGLRWQTLVDGAYPGPGEVAVDEQEATARGIAVGDTVTLGSGKDALELAVSGTVDSSTGPHGASAYVTWPDFAVVGSTGIVHDVVARGVSVDDLDAALPQRYGVQPVDDFLATAQKEMTRGVDVIAVMLLVFASIALFVSVLVIANTFTVLLAQRQRDFALLRCVGATRRQVLRAVRLEALLVGAGSATLGLLVGTLFGHGLVAAASALFPAVPVGAVELSPVWLGGGWLLGVLVTLSASLLPARRGSRVAPLAALRPDHAVVVRSRAGRGRIALAALALWVGSALLWLSITSHQLAPMLAGGFVSFVGILLLGPIVVPLAIRLVGVVLGRVAGTAGRLAVANAVRNPRRTAATTASLLVGVTLITGMVVGMATIRTNVDQEMDQQYPLDLTLTGSQVLDGGLADDVRAIAGVEAVQPVGGGTVELRGKGLDLGATTVLAPPSDVRGIVRGDHAFVHPGPDEVYLPWEAYNASGYSEGMTVAAVVDGEKTVLKARVADGIGDVAVVAPETLDGLVTSTAERALWIRVDDGADAEDVTGALAALARATDTEASGGFPDRAWVDLQLDVMLGAVVAMLAVGVVIAVVGVGSTLGLSVLERTREHALLRALGLTRRRLRFTLSAEAVLLAGVAGVLGAALGTVYAWIGVEAVVGEAIGQVSLVVPWAQVVLVAVAAAVAGLLAGVLPSRRAATVSPAAGLAAD</sequence>
<feature type="transmembrane region" description="Helical" evidence="7">
    <location>
        <begin position="386"/>
        <end position="404"/>
    </location>
</feature>
<dbReference type="GO" id="GO:0005886">
    <property type="term" value="C:plasma membrane"/>
    <property type="evidence" value="ECO:0007669"/>
    <property type="project" value="UniProtKB-SubCell"/>
</dbReference>
<keyword evidence="10" id="KW-1185">Reference proteome</keyword>
<feature type="transmembrane region" description="Helical" evidence="7">
    <location>
        <begin position="776"/>
        <end position="796"/>
    </location>
</feature>
<dbReference type="PANTHER" id="PTHR30572">
    <property type="entry name" value="MEMBRANE COMPONENT OF TRANSPORTER-RELATED"/>
    <property type="match status" value="1"/>
</dbReference>
<dbReference type="EMBL" id="SDPU01000010">
    <property type="protein sequence ID" value="RYU14605.1"/>
    <property type="molecule type" value="Genomic_DNA"/>
</dbReference>
<evidence type="ECO:0000256" key="5">
    <source>
        <dbReference type="ARBA" id="ARBA00023136"/>
    </source>
</evidence>
<dbReference type="GO" id="GO:0022857">
    <property type="term" value="F:transmembrane transporter activity"/>
    <property type="evidence" value="ECO:0007669"/>
    <property type="project" value="TreeGrafter"/>
</dbReference>
<protein>
    <submittedName>
        <fullName evidence="9">FtsX-like permease family protein</fullName>
    </submittedName>
</protein>
<dbReference type="AlphaFoldDB" id="A0A4Q5JA06"/>
<name>A0A4Q5JA06_9ACTN</name>
<keyword evidence="3 7" id="KW-0812">Transmembrane</keyword>
<feature type="domain" description="ABC3 transporter permease C-terminal" evidence="8">
    <location>
        <begin position="244"/>
        <end position="363"/>
    </location>
</feature>
<dbReference type="InterPro" id="IPR050250">
    <property type="entry name" value="Macrolide_Exporter_MacB"/>
</dbReference>
<comment type="subcellular location">
    <subcellularLocation>
        <location evidence="1">Cell membrane</location>
        <topology evidence="1">Multi-pass membrane protein</topology>
    </subcellularLocation>
</comment>
<evidence type="ECO:0000256" key="4">
    <source>
        <dbReference type="ARBA" id="ARBA00022989"/>
    </source>
</evidence>
<feature type="transmembrane region" description="Helical" evidence="7">
    <location>
        <begin position="293"/>
        <end position="316"/>
    </location>
</feature>
<comment type="caution">
    <text evidence="9">The sequence shown here is derived from an EMBL/GenBank/DDBJ whole genome shotgun (WGS) entry which is preliminary data.</text>
</comment>
<evidence type="ECO:0000259" key="8">
    <source>
        <dbReference type="Pfam" id="PF02687"/>
    </source>
</evidence>
<evidence type="ECO:0000256" key="2">
    <source>
        <dbReference type="ARBA" id="ARBA00022475"/>
    </source>
</evidence>
<feature type="transmembrane region" description="Helical" evidence="7">
    <location>
        <begin position="680"/>
        <end position="709"/>
    </location>
</feature>
<proteinExistence type="inferred from homology"/>
<gene>
    <name evidence="9" type="ORF">ETU37_03585</name>
</gene>
<dbReference type="Proteomes" id="UP000291189">
    <property type="component" value="Unassembled WGS sequence"/>
</dbReference>
<keyword evidence="5 7" id="KW-0472">Membrane</keyword>
<feature type="transmembrane region" description="Helical" evidence="7">
    <location>
        <begin position="336"/>
        <end position="355"/>
    </location>
</feature>
<feature type="domain" description="ABC3 transporter permease C-terminal" evidence="8">
    <location>
        <begin position="687"/>
        <end position="806"/>
    </location>
</feature>